<dbReference type="InterPro" id="IPR050509">
    <property type="entry name" value="CoA-transferase_III"/>
</dbReference>
<dbReference type="FunCoup" id="E4WXZ5">
    <property type="interactions" value="6"/>
</dbReference>
<dbReference type="InParanoid" id="E4WXZ5"/>
<organism evidence="2">
    <name type="scientific">Oikopleura dioica</name>
    <name type="common">Tunicate</name>
    <dbReference type="NCBI Taxonomy" id="34765"/>
    <lineage>
        <taxon>Eukaryota</taxon>
        <taxon>Metazoa</taxon>
        <taxon>Chordata</taxon>
        <taxon>Tunicata</taxon>
        <taxon>Appendicularia</taxon>
        <taxon>Copelata</taxon>
        <taxon>Oikopleuridae</taxon>
        <taxon>Oikopleura</taxon>
    </lineage>
</organism>
<proteinExistence type="inferred from homology"/>
<sequence>MALRKIRVLELAGLAPVPYCGQVLADLGAEVIRVDRAGSAFNIDQQSRGKKSIALNMKDHSGQKILRSLARSSDVLLDPFRPGVMERLNCGPERIANERLIFARLSGFGQTGPMRDVAGHDINYLAQSGVLDSLRDSTGKPLPPINLVADFAGGGAMMALGVTSALIERGNTGKGQVLDLAMSEGAAYASGFLWSMKSLFPGTKGSNMLDGGAPFYGVYETKDCRFMALGAIEPQFYQVFLEKSKLGDVEGLPDQMDQTEWENLRKIIAEKFLEKTQAEWTCIFHLTDACVSPVMTAEEAAENEHNKERNSFVLDEHGEYFPRPVPRSSSSIGTDAVPIIQPKVGEHTVEILSELYSKREVRSFLENGIVS</sequence>
<reference evidence="2" key="1">
    <citation type="journal article" date="2010" name="Science">
        <title>Plasticity of animal genome architecture unmasked by rapid evolution of a pelagic tunicate.</title>
        <authorList>
            <person name="Denoeud F."/>
            <person name="Henriet S."/>
            <person name="Mungpakdee S."/>
            <person name="Aury J.M."/>
            <person name="Da Silva C."/>
            <person name="Brinkmann H."/>
            <person name="Mikhaleva J."/>
            <person name="Olsen L.C."/>
            <person name="Jubin C."/>
            <person name="Canestro C."/>
            <person name="Bouquet J.M."/>
            <person name="Danks G."/>
            <person name="Poulain J."/>
            <person name="Campsteijn C."/>
            <person name="Adamski M."/>
            <person name="Cross I."/>
            <person name="Yadetie F."/>
            <person name="Muffato M."/>
            <person name="Louis A."/>
            <person name="Butcher S."/>
            <person name="Tsagkogeorga G."/>
            <person name="Konrad A."/>
            <person name="Singh S."/>
            <person name="Jensen M.F."/>
            <person name="Cong E.H."/>
            <person name="Eikeseth-Otteraa H."/>
            <person name="Noel B."/>
            <person name="Anthouard V."/>
            <person name="Porcel B.M."/>
            <person name="Kachouri-Lafond R."/>
            <person name="Nishino A."/>
            <person name="Ugolini M."/>
            <person name="Chourrout P."/>
            <person name="Nishida H."/>
            <person name="Aasland R."/>
            <person name="Huzurbazar S."/>
            <person name="Westhof E."/>
            <person name="Delsuc F."/>
            <person name="Lehrach H."/>
            <person name="Reinhardt R."/>
            <person name="Weissenbach J."/>
            <person name="Roy S.W."/>
            <person name="Artiguenave F."/>
            <person name="Postlethwait J.H."/>
            <person name="Manak J.R."/>
            <person name="Thompson E.M."/>
            <person name="Jaillon O."/>
            <person name="Du Pasquier L."/>
            <person name="Boudinot P."/>
            <person name="Liberles D.A."/>
            <person name="Volff J.N."/>
            <person name="Philippe H."/>
            <person name="Lenhard B."/>
            <person name="Roest Crollius H."/>
            <person name="Wincker P."/>
            <person name="Chourrout D."/>
        </authorList>
    </citation>
    <scope>NUCLEOTIDE SEQUENCE [LARGE SCALE GENOMIC DNA]</scope>
</reference>
<name>E4WXZ5_OIKDI</name>
<protein>
    <recommendedName>
        <fullName evidence="4">Alpha-methylacyl-CoA racemase</fullName>
    </recommendedName>
</protein>
<dbReference type="Gene3D" id="3.40.50.10540">
    <property type="entry name" value="Crotonobetainyl-coa:carnitine coa-transferase, domain 1"/>
    <property type="match status" value="1"/>
</dbReference>
<dbReference type="AlphaFoldDB" id="E4WXZ5"/>
<evidence type="ECO:0000313" key="2">
    <source>
        <dbReference type="EMBL" id="CBY22239.1"/>
    </source>
</evidence>
<keyword evidence="3" id="KW-1185">Reference proteome</keyword>
<dbReference type="Gene3D" id="3.30.1540.10">
    <property type="entry name" value="formyl-coa transferase, domain 3"/>
    <property type="match status" value="1"/>
</dbReference>
<evidence type="ECO:0000256" key="1">
    <source>
        <dbReference type="ARBA" id="ARBA00008383"/>
    </source>
</evidence>
<dbReference type="SUPFAM" id="SSF89796">
    <property type="entry name" value="CoA-transferase family III (CaiB/BaiF)"/>
    <property type="match status" value="1"/>
</dbReference>
<dbReference type="InterPro" id="IPR023606">
    <property type="entry name" value="CoA-Trfase_III_dom_1_sf"/>
</dbReference>
<dbReference type="Proteomes" id="UP000001307">
    <property type="component" value="Unassembled WGS sequence"/>
</dbReference>
<dbReference type="InterPro" id="IPR003673">
    <property type="entry name" value="CoA-Trfase_fam_III"/>
</dbReference>
<dbReference type="GO" id="GO:0008111">
    <property type="term" value="F:alpha-methylacyl-CoA racemase activity"/>
    <property type="evidence" value="ECO:0007669"/>
    <property type="project" value="TreeGrafter"/>
</dbReference>
<dbReference type="EMBL" id="FN653018">
    <property type="protein sequence ID" value="CBY22239.1"/>
    <property type="molecule type" value="Genomic_DNA"/>
</dbReference>
<dbReference type="GO" id="GO:0005739">
    <property type="term" value="C:mitochondrion"/>
    <property type="evidence" value="ECO:0007669"/>
    <property type="project" value="TreeGrafter"/>
</dbReference>
<evidence type="ECO:0008006" key="4">
    <source>
        <dbReference type="Google" id="ProtNLM"/>
    </source>
</evidence>
<dbReference type="InterPro" id="IPR044855">
    <property type="entry name" value="CoA-Trfase_III_dom3_sf"/>
</dbReference>
<accession>E4WXZ5</accession>
<dbReference type="OrthoDB" id="16747at2759"/>
<dbReference type="GO" id="GO:0008206">
    <property type="term" value="P:bile acid metabolic process"/>
    <property type="evidence" value="ECO:0007669"/>
    <property type="project" value="TreeGrafter"/>
</dbReference>
<gene>
    <name evidence="2" type="ORF">GSOID_T00011792001</name>
</gene>
<dbReference type="PANTHER" id="PTHR48228:SF5">
    <property type="entry name" value="ALPHA-METHYLACYL-COA RACEMASE"/>
    <property type="match status" value="1"/>
</dbReference>
<evidence type="ECO:0000313" key="3">
    <source>
        <dbReference type="Proteomes" id="UP000001307"/>
    </source>
</evidence>
<dbReference type="Pfam" id="PF02515">
    <property type="entry name" value="CoA_transf_3"/>
    <property type="match status" value="1"/>
</dbReference>
<comment type="similarity">
    <text evidence="1">Belongs to the CoA-transferase III family.</text>
</comment>
<dbReference type="PANTHER" id="PTHR48228">
    <property type="entry name" value="SUCCINYL-COA--D-CITRAMALATE COA-TRANSFERASE"/>
    <property type="match status" value="1"/>
</dbReference>